<dbReference type="AlphaFoldDB" id="A0A7J9G507"/>
<evidence type="ECO:0000313" key="3">
    <source>
        <dbReference type="Proteomes" id="UP000593560"/>
    </source>
</evidence>
<sequence length="171" mass="19578">ITFGIGSQKKLNGEQPVTCRLILITVWAIWFNHNKQVMEGKHLSSQDICTKISRLVRELNHLDRMLHGFWRGYQDRWFSIRAPSEALSCLQGLSFAKEMGFNFVMVEGDSRSTITKINQEKEDGSRIEAYIKDIKDLTQCAISGRGRSAPDQPWLGHPRANATPVAVFWWD</sequence>
<gene>
    <name evidence="2" type="ORF">Gohar_017034</name>
</gene>
<proteinExistence type="predicted"/>
<comment type="caution">
    <text evidence="2">The sequence shown here is derived from an EMBL/GenBank/DDBJ whole genome shotgun (WGS) entry which is preliminary data.</text>
</comment>
<feature type="domain" description="RNase H type-1" evidence="1">
    <location>
        <begin position="84"/>
        <end position="140"/>
    </location>
</feature>
<dbReference type="Proteomes" id="UP000593560">
    <property type="component" value="Unassembled WGS sequence"/>
</dbReference>
<keyword evidence="3" id="KW-1185">Reference proteome</keyword>
<dbReference type="GO" id="GO:0004523">
    <property type="term" value="F:RNA-DNA hybrid ribonuclease activity"/>
    <property type="evidence" value="ECO:0007669"/>
    <property type="project" value="InterPro"/>
</dbReference>
<evidence type="ECO:0000259" key="1">
    <source>
        <dbReference type="Pfam" id="PF13456"/>
    </source>
</evidence>
<dbReference type="GO" id="GO:0003676">
    <property type="term" value="F:nucleic acid binding"/>
    <property type="evidence" value="ECO:0007669"/>
    <property type="project" value="InterPro"/>
</dbReference>
<dbReference type="Pfam" id="PF13456">
    <property type="entry name" value="RVT_3"/>
    <property type="match status" value="1"/>
</dbReference>
<organism evidence="2 3">
    <name type="scientific">Gossypium harknessii</name>
    <dbReference type="NCBI Taxonomy" id="34285"/>
    <lineage>
        <taxon>Eukaryota</taxon>
        <taxon>Viridiplantae</taxon>
        <taxon>Streptophyta</taxon>
        <taxon>Embryophyta</taxon>
        <taxon>Tracheophyta</taxon>
        <taxon>Spermatophyta</taxon>
        <taxon>Magnoliopsida</taxon>
        <taxon>eudicotyledons</taxon>
        <taxon>Gunneridae</taxon>
        <taxon>Pentapetalae</taxon>
        <taxon>rosids</taxon>
        <taxon>malvids</taxon>
        <taxon>Malvales</taxon>
        <taxon>Malvaceae</taxon>
        <taxon>Malvoideae</taxon>
        <taxon>Gossypium</taxon>
    </lineage>
</organism>
<evidence type="ECO:0000313" key="2">
    <source>
        <dbReference type="EMBL" id="MBA0792541.1"/>
    </source>
</evidence>
<reference evidence="2 3" key="1">
    <citation type="journal article" date="2019" name="Genome Biol. Evol.">
        <title>Insights into the evolution of the New World diploid cottons (Gossypium, subgenus Houzingenia) based on genome sequencing.</title>
        <authorList>
            <person name="Grover C.E."/>
            <person name="Arick M.A. 2nd"/>
            <person name="Thrash A."/>
            <person name="Conover J.L."/>
            <person name="Sanders W.S."/>
            <person name="Peterson D.G."/>
            <person name="Frelichowski J.E."/>
            <person name="Scheffler J.A."/>
            <person name="Scheffler B.E."/>
            <person name="Wendel J.F."/>
        </authorList>
    </citation>
    <scope>NUCLEOTIDE SEQUENCE [LARGE SCALE GENOMIC DNA]</scope>
    <source>
        <strain evidence="2">0</strain>
        <tissue evidence="2">Leaf</tissue>
    </source>
</reference>
<dbReference type="InterPro" id="IPR002156">
    <property type="entry name" value="RNaseH_domain"/>
</dbReference>
<feature type="non-terminal residue" evidence="2">
    <location>
        <position position="1"/>
    </location>
</feature>
<protein>
    <recommendedName>
        <fullName evidence="1">RNase H type-1 domain-containing protein</fullName>
    </recommendedName>
</protein>
<dbReference type="EMBL" id="JABFAD010000002">
    <property type="protein sequence ID" value="MBA0792541.1"/>
    <property type="molecule type" value="Genomic_DNA"/>
</dbReference>
<name>A0A7J9G507_9ROSI</name>
<accession>A0A7J9G507</accession>